<dbReference type="GO" id="GO:0004334">
    <property type="term" value="F:fumarylacetoacetase activity"/>
    <property type="evidence" value="ECO:0007669"/>
    <property type="project" value="UniProtKB-EC"/>
</dbReference>
<dbReference type="InterPro" id="IPR015377">
    <property type="entry name" value="Fumarylacetoacetase_N"/>
</dbReference>
<evidence type="ECO:0000256" key="9">
    <source>
        <dbReference type="ARBA" id="ARBA00022878"/>
    </source>
</evidence>
<feature type="binding site" evidence="12">
    <location>
        <position position="251"/>
    </location>
    <ligand>
        <name>substrate</name>
    </ligand>
</feature>
<evidence type="ECO:0000256" key="12">
    <source>
        <dbReference type="PIRSR" id="PIRSR605959-2"/>
    </source>
</evidence>
<dbReference type="SUPFAM" id="SSF56529">
    <property type="entry name" value="FAH"/>
    <property type="match status" value="1"/>
</dbReference>
<dbReference type="RefSeq" id="WP_175226872.1">
    <property type="nucleotide sequence ID" value="NZ_CADIKH010000010.1"/>
</dbReference>
<dbReference type="Gene3D" id="3.90.850.10">
    <property type="entry name" value="Fumarylacetoacetase-like, C-terminal domain"/>
    <property type="match status" value="1"/>
</dbReference>
<dbReference type="Pfam" id="PF01557">
    <property type="entry name" value="FAA_hydrolase"/>
    <property type="match status" value="1"/>
</dbReference>
<evidence type="ECO:0000256" key="1">
    <source>
        <dbReference type="ARBA" id="ARBA00001913"/>
    </source>
</evidence>
<feature type="domain" description="Fumarylacetoacetase N-terminal" evidence="15">
    <location>
        <begin position="29"/>
        <end position="131"/>
    </location>
</feature>
<evidence type="ECO:0000256" key="2">
    <source>
        <dbReference type="ARBA" id="ARBA00001946"/>
    </source>
</evidence>
<protein>
    <recommendedName>
        <fullName evidence="4">fumarylacetoacetase</fullName>
        <ecNumber evidence="4">3.7.1.2</ecNumber>
    </recommendedName>
</protein>
<keyword evidence="8 13" id="KW-0460">Magnesium</keyword>
<feature type="binding site" evidence="13">
    <location>
        <position position="267"/>
    </location>
    <ligand>
        <name>Mg(2+)</name>
        <dbReference type="ChEBI" id="CHEBI:18420"/>
    </ligand>
</feature>
<feature type="binding site" evidence="13">
    <location>
        <position position="139"/>
    </location>
    <ligand>
        <name>Ca(2+)</name>
        <dbReference type="ChEBI" id="CHEBI:29108"/>
    </ligand>
</feature>
<dbReference type="InterPro" id="IPR036663">
    <property type="entry name" value="Fumarylacetoacetase_C_sf"/>
</dbReference>
<keyword evidence="10" id="KW-0585">Phenylalanine catabolism</keyword>
<evidence type="ECO:0000256" key="3">
    <source>
        <dbReference type="ARBA" id="ARBA00004782"/>
    </source>
</evidence>
<dbReference type="Proteomes" id="UP000494363">
    <property type="component" value="Unassembled WGS sequence"/>
</dbReference>
<evidence type="ECO:0000259" key="14">
    <source>
        <dbReference type="Pfam" id="PF01557"/>
    </source>
</evidence>
<feature type="binding site" evidence="13">
    <location>
        <position position="212"/>
    </location>
    <ligand>
        <name>Ca(2+)</name>
        <dbReference type="ChEBI" id="CHEBI:29108"/>
    </ligand>
</feature>
<dbReference type="AlphaFoldDB" id="A0A6J5DNH4"/>
<evidence type="ECO:0000256" key="10">
    <source>
        <dbReference type="ARBA" id="ARBA00023232"/>
    </source>
</evidence>
<dbReference type="PANTHER" id="PTHR43069">
    <property type="entry name" value="FUMARYLACETOACETASE"/>
    <property type="match status" value="1"/>
</dbReference>
<dbReference type="GO" id="GO:1902000">
    <property type="term" value="P:homogentisate catabolic process"/>
    <property type="evidence" value="ECO:0007669"/>
    <property type="project" value="TreeGrafter"/>
</dbReference>
<dbReference type="Pfam" id="PF09298">
    <property type="entry name" value="FAA_hydrolase_N"/>
    <property type="match status" value="1"/>
</dbReference>
<evidence type="ECO:0000259" key="15">
    <source>
        <dbReference type="Pfam" id="PF09298"/>
    </source>
</evidence>
<keyword evidence="17" id="KW-1185">Reference proteome</keyword>
<feature type="binding site" evidence="13">
    <location>
        <position position="244"/>
    </location>
    <ligand>
        <name>Mg(2+)</name>
        <dbReference type="ChEBI" id="CHEBI:18420"/>
    </ligand>
</feature>
<feature type="binding site" evidence="12">
    <location>
        <position position="370"/>
    </location>
    <ligand>
        <name>substrate</name>
    </ligand>
</feature>
<dbReference type="Gene3D" id="2.30.30.230">
    <property type="entry name" value="Fumarylacetoacetase, N-terminal domain"/>
    <property type="match status" value="1"/>
</dbReference>
<evidence type="ECO:0000256" key="5">
    <source>
        <dbReference type="ARBA" id="ARBA00022723"/>
    </source>
</evidence>
<dbReference type="PANTHER" id="PTHR43069:SF2">
    <property type="entry name" value="FUMARYLACETOACETASE"/>
    <property type="match status" value="1"/>
</dbReference>
<dbReference type="EMBL" id="CADIKH010000010">
    <property type="protein sequence ID" value="CAB3755578.1"/>
    <property type="molecule type" value="Genomic_DNA"/>
</dbReference>
<organism evidence="16 17">
    <name type="scientific">Paraburkholderia humisilvae</name>
    <dbReference type="NCBI Taxonomy" id="627669"/>
    <lineage>
        <taxon>Bacteria</taxon>
        <taxon>Pseudomonadati</taxon>
        <taxon>Pseudomonadota</taxon>
        <taxon>Betaproteobacteria</taxon>
        <taxon>Burkholderiales</taxon>
        <taxon>Burkholderiaceae</taxon>
        <taxon>Paraburkholderia</taxon>
    </lineage>
</organism>
<feature type="binding site" evidence="13">
    <location>
        <position position="263"/>
    </location>
    <ligand>
        <name>Mg(2+)</name>
        <dbReference type="ChEBI" id="CHEBI:18420"/>
    </ligand>
</feature>
<keyword evidence="6" id="KW-0378">Hydrolase</keyword>
<dbReference type="GO" id="GO:0006559">
    <property type="term" value="P:L-phenylalanine catabolic process"/>
    <property type="evidence" value="ECO:0007669"/>
    <property type="project" value="UniProtKB-UniPathway"/>
</dbReference>
<keyword evidence="5 13" id="KW-0479">Metal-binding</keyword>
<feature type="binding site" evidence="13">
    <location>
        <position position="210"/>
    </location>
    <ligand>
        <name>Ca(2+)</name>
        <dbReference type="ChEBI" id="CHEBI:29108"/>
    </ligand>
</feature>
<dbReference type="SUPFAM" id="SSF63433">
    <property type="entry name" value="Fumarylacetoacetate hydrolase, FAH, N-terminal domain"/>
    <property type="match status" value="1"/>
</dbReference>
<dbReference type="GO" id="GO:0046872">
    <property type="term" value="F:metal ion binding"/>
    <property type="evidence" value="ECO:0007669"/>
    <property type="project" value="UniProtKB-KW"/>
</dbReference>
<keyword evidence="7 13" id="KW-0106">Calcium</keyword>
<comment type="pathway">
    <text evidence="3">Amino-acid degradation; L-phenylalanine degradation; acetoacetate and fumarate from L-phenylalanine: step 6/6.</text>
</comment>
<accession>A0A6J5DNH4</accession>
<evidence type="ECO:0000256" key="6">
    <source>
        <dbReference type="ARBA" id="ARBA00022801"/>
    </source>
</evidence>
<reference evidence="16 17" key="1">
    <citation type="submission" date="2020-04" db="EMBL/GenBank/DDBJ databases">
        <authorList>
            <person name="De Canck E."/>
        </authorList>
    </citation>
    <scope>NUCLEOTIDE SEQUENCE [LARGE SCALE GENOMIC DNA]</scope>
    <source>
        <strain evidence="16 17">LMG 29542</strain>
    </source>
</reference>
<dbReference type="EC" id="3.7.1.2" evidence="4"/>
<evidence type="ECO:0000256" key="13">
    <source>
        <dbReference type="PIRSR" id="PIRSR605959-3"/>
    </source>
</evidence>
<comment type="cofactor">
    <cofactor evidence="2 13">
        <name>Mg(2+)</name>
        <dbReference type="ChEBI" id="CHEBI:18420"/>
    </cofactor>
</comment>
<keyword evidence="9" id="KW-0828">Tyrosine catabolism</keyword>
<evidence type="ECO:0000256" key="4">
    <source>
        <dbReference type="ARBA" id="ARBA00012094"/>
    </source>
</evidence>
<comment type="cofactor">
    <cofactor evidence="1 13">
        <name>Ca(2+)</name>
        <dbReference type="ChEBI" id="CHEBI:29108"/>
    </cofactor>
</comment>
<evidence type="ECO:0000313" key="16">
    <source>
        <dbReference type="EMBL" id="CAB3755578.1"/>
    </source>
</evidence>
<feature type="domain" description="Fumarylacetoacetase-like C-terminal" evidence="14">
    <location>
        <begin position="145"/>
        <end position="433"/>
    </location>
</feature>
<evidence type="ECO:0000256" key="7">
    <source>
        <dbReference type="ARBA" id="ARBA00022837"/>
    </source>
</evidence>
<sequence>MTALNSTHDPALRSWVETANLPGADFPIQNLPFGAFERDGEVRTGVAIGDRIVDLQALHEAALVDGDAAIACAAACGGALNRLMALEPRYSGALRRALSALLRSDSPLLPQVQPRAAALLPRIADVTMRLPCEIGDYTDFLTSLHHTERHGRYKGLADPLPAAFKSLPIAYHGRASSLRVSGGDVRRPHGQYRDAQGHVRFGPAPALDFELELAAFIGRGNTFTHPIAIDDAHQHIFGYCLLNDWSAKSIQWFEQVLGPFLGKSFHSSLSPWIVTAEALAPFRKPAPARGAGDAAPLPHLHGAFDQQHGGLNVELEAYLSTAQMRAASTAAVRITRTHLDNLYWTFAQMVTHHASNGCNLRTGDLLGSGTISGADDLSRACLTELTNAGKDPLSLPNGETRTALEDGDEVIFRARAVQPGAVTIGFGECRGTIAPAFDASVSSATSTTVRSEAHA</sequence>
<dbReference type="InterPro" id="IPR011234">
    <property type="entry name" value="Fumarylacetoacetase-like_C"/>
</dbReference>
<evidence type="ECO:0000256" key="8">
    <source>
        <dbReference type="ARBA" id="ARBA00022842"/>
    </source>
</evidence>
<dbReference type="InterPro" id="IPR005959">
    <property type="entry name" value="Fumarylacetoacetase"/>
</dbReference>
<dbReference type="InterPro" id="IPR036462">
    <property type="entry name" value="Fumarylacetoacetase_N_sf"/>
</dbReference>
<feature type="binding site" evidence="13">
    <location>
        <position position="244"/>
    </location>
    <ligand>
        <name>Ca(2+)</name>
        <dbReference type="ChEBI" id="CHEBI:29108"/>
    </ligand>
</feature>
<feature type="active site" description="Proton acceptor" evidence="11">
    <location>
        <position position="146"/>
    </location>
</feature>
<dbReference type="UniPathway" id="UPA00139">
    <property type="reaction ID" value="UER00341"/>
</dbReference>
<dbReference type="NCBIfam" id="TIGR01266">
    <property type="entry name" value="fum_ac_acetase"/>
    <property type="match status" value="1"/>
</dbReference>
<proteinExistence type="predicted"/>
<evidence type="ECO:0000256" key="11">
    <source>
        <dbReference type="PIRSR" id="PIRSR605959-1"/>
    </source>
</evidence>
<evidence type="ECO:0000313" key="17">
    <source>
        <dbReference type="Proteomes" id="UP000494363"/>
    </source>
</evidence>
<name>A0A6J5DNH4_9BURK</name>
<dbReference type="GO" id="GO:0006572">
    <property type="term" value="P:L-tyrosine catabolic process"/>
    <property type="evidence" value="ECO:0007669"/>
    <property type="project" value="UniProtKB-KW"/>
</dbReference>
<gene>
    <name evidence="16" type="ORF">LMG29542_02629</name>
</gene>